<evidence type="ECO:0000256" key="1">
    <source>
        <dbReference type="ARBA" id="ARBA00023015"/>
    </source>
</evidence>
<dbReference type="CDD" id="cd03136">
    <property type="entry name" value="GATase1_AraC_ArgR_like"/>
    <property type="match status" value="1"/>
</dbReference>
<dbReference type="InterPro" id="IPR018060">
    <property type="entry name" value="HTH_AraC"/>
</dbReference>
<organism evidence="5 6">
    <name type="scientific">Marinobacterium lutimaris</name>
    <dbReference type="NCBI Taxonomy" id="568106"/>
    <lineage>
        <taxon>Bacteria</taxon>
        <taxon>Pseudomonadati</taxon>
        <taxon>Pseudomonadota</taxon>
        <taxon>Gammaproteobacteria</taxon>
        <taxon>Oceanospirillales</taxon>
        <taxon>Oceanospirillaceae</taxon>
        <taxon>Marinobacterium</taxon>
    </lineage>
</organism>
<gene>
    <name evidence="5" type="ORF">SAMN05444390_105325</name>
</gene>
<evidence type="ECO:0000313" key="6">
    <source>
        <dbReference type="Proteomes" id="UP000236745"/>
    </source>
</evidence>
<dbReference type="PROSITE" id="PS00041">
    <property type="entry name" value="HTH_ARAC_FAMILY_1"/>
    <property type="match status" value="1"/>
</dbReference>
<dbReference type="Proteomes" id="UP000236745">
    <property type="component" value="Unassembled WGS sequence"/>
</dbReference>
<dbReference type="EMBL" id="FNVQ01000005">
    <property type="protein sequence ID" value="SEG82170.1"/>
    <property type="molecule type" value="Genomic_DNA"/>
</dbReference>
<dbReference type="SMART" id="SM00342">
    <property type="entry name" value="HTH_ARAC"/>
    <property type="match status" value="1"/>
</dbReference>
<dbReference type="PANTHER" id="PTHR43280:SF31">
    <property type="entry name" value="TRANSCRIPTIONAL REGULATORY PROTEIN"/>
    <property type="match status" value="1"/>
</dbReference>
<dbReference type="Pfam" id="PF12833">
    <property type="entry name" value="HTH_18"/>
    <property type="match status" value="1"/>
</dbReference>
<evidence type="ECO:0000256" key="3">
    <source>
        <dbReference type="ARBA" id="ARBA00023163"/>
    </source>
</evidence>
<keyword evidence="1" id="KW-0805">Transcription regulation</keyword>
<dbReference type="Gene3D" id="3.40.50.880">
    <property type="match status" value="1"/>
</dbReference>
<dbReference type="GO" id="GO:0043565">
    <property type="term" value="F:sequence-specific DNA binding"/>
    <property type="evidence" value="ECO:0007669"/>
    <property type="project" value="InterPro"/>
</dbReference>
<reference evidence="5 6" key="1">
    <citation type="submission" date="2016-10" db="EMBL/GenBank/DDBJ databases">
        <authorList>
            <person name="de Groot N.N."/>
        </authorList>
    </citation>
    <scope>NUCLEOTIDE SEQUENCE [LARGE SCALE GENOMIC DNA]</scope>
    <source>
        <strain evidence="5 6">DSM 22012</strain>
    </source>
</reference>
<sequence>MKNILSTSPASAFSPHFQNVNRAFLQQKPSPRLEQPPRKVVFLLLDHFSMSTFSVALDACVTANLIYSRKLYQMQTCGIDQPKALSDLGIAIPTDGILDDLELDANSVLVVCGGYRNELGPLPKLAARLCEAAQRGVTLCGVWNGSYYLAAAGTVDEVPISIHQDNRALMRECFPGQELSYASYSAAPGRYTCAGPNSVLDMMLDLISDQQGGACAQSIEEVIGRDRNSTEGECSSSLMLSDPQAPQALKDSIMLMEKNIDEPLPVNEIAALVGISRRQIERMFNRHVGSSPARYYLECRLTHARQLLLQSNLSITDVSVACGFVSSTHFSRSYRRLFGYPPTDVRRGRE</sequence>
<name>A0A1H6DAA9_9GAMM</name>
<dbReference type="InterPro" id="IPR029062">
    <property type="entry name" value="Class_I_gatase-like"/>
</dbReference>
<protein>
    <submittedName>
        <fullName evidence="5">Transcriptional regulator, AraC family with amidase-like domain</fullName>
    </submittedName>
</protein>
<dbReference type="PANTHER" id="PTHR43280">
    <property type="entry name" value="ARAC-FAMILY TRANSCRIPTIONAL REGULATOR"/>
    <property type="match status" value="1"/>
</dbReference>
<keyword evidence="3" id="KW-0804">Transcription</keyword>
<dbReference type="PRINTS" id="PR00032">
    <property type="entry name" value="HTHARAC"/>
</dbReference>
<evidence type="ECO:0000259" key="4">
    <source>
        <dbReference type="PROSITE" id="PS01124"/>
    </source>
</evidence>
<dbReference type="InterPro" id="IPR009057">
    <property type="entry name" value="Homeodomain-like_sf"/>
</dbReference>
<keyword evidence="2" id="KW-0238">DNA-binding</keyword>
<dbReference type="SUPFAM" id="SSF46689">
    <property type="entry name" value="Homeodomain-like"/>
    <property type="match status" value="2"/>
</dbReference>
<proteinExistence type="predicted"/>
<dbReference type="SUPFAM" id="SSF52317">
    <property type="entry name" value="Class I glutamine amidotransferase-like"/>
    <property type="match status" value="1"/>
</dbReference>
<dbReference type="InterPro" id="IPR020449">
    <property type="entry name" value="Tscrpt_reg_AraC-type_HTH"/>
</dbReference>
<dbReference type="GO" id="GO:0003700">
    <property type="term" value="F:DNA-binding transcription factor activity"/>
    <property type="evidence" value="ECO:0007669"/>
    <property type="project" value="InterPro"/>
</dbReference>
<keyword evidence="6" id="KW-1185">Reference proteome</keyword>
<accession>A0A1H6DAA9</accession>
<dbReference type="AlphaFoldDB" id="A0A1H6DAA9"/>
<dbReference type="PROSITE" id="PS01124">
    <property type="entry name" value="HTH_ARAC_FAMILY_2"/>
    <property type="match status" value="1"/>
</dbReference>
<evidence type="ECO:0000256" key="2">
    <source>
        <dbReference type="ARBA" id="ARBA00023125"/>
    </source>
</evidence>
<evidence type="ECO:0000313" key="5">
    <source>
        <dbReference type="EMBL" id="SEG82170.1"/>
    </source>
</evidence>
<dbReference type="InterPro" id="IPR018062">
    <property type="entry name" value="HTH_AraC-typ_CS"/>
</dbReference>
<dbReference type="Gene3D" id="1.10.10.60">
    <property type="entry name" value="Homeodomain-like"/>
    <property type="match status" value="1"/>
</dbReference>
<feature type="domain" description="HTH araC/xylS-type" evidence="4">
    <location>
        <begin position="250"/>
        <end position="348"/>
    </location>
</feature>